<comment type="caution">
    <text evidence="1">The sequence shown here is derived from an EMBL/GenBank/DDBJ whole genome shotgun (WGS) entry which is preliminary data.</text>
</comment>
<gene>
    <name evidence="1" type="ORF">F2Q69_00034795</name>
</gene>
<accession>A0A8S9SPH3</accession>
<name>A0A8S9SPH3_BRACR</name>
<dbReference type="EMBL" id="QGKX02000004">
    <property type="protein sequence ID" value="KAF3601885.1"/>
    <property type="molecule type" value="Genomic_DNA"/>
</dbReference>
<protein>
    <submittedName>
        <fullName evidence="1">Uncharacterized protein</fullName>
    </submittedName>
</protein>
<proteinExistence type="predicted"/>
<dbReference type="AlphaFoldDB" id="A0A8S9SPH3"/>
<evidence type="ECO:0000313" key="1">
    <source>
        <dbReference type="EMBL" id="KAF3601885.1"/>
    </source>
</evidence>
<reference evidence="1" key="1">
    <citation type="submission" date="2019-12" db="EMBL/GenBank/DDBJ databases">
        <title>Genome sequencing and annotation of Brassica cretica.</title>
        <authorList>
            <person name="Studholme D.J."/>
            <person name="Sarris P."/>
        </authorList>
    </citation>
    <scope>NUCLEOTIDE SEQUENCE</scope>
    <source>
        <strain evidence="1">PFS-109/04</strain>
        <tissue evidence="1">Leaf</tissue>
    </source>
</reference>
<sequence>MLSSCWREDPPYGVVGFGIQAKLFYVPGETHEELQYAGGKILATLFVSLALILKKDSTLMPLIRRGLNQSKSVEEIGAVRMLKISGFCSRLLQMLFYITVIKRSQILVLASPCTHQNVPHRSTSCPIPLTFLAYQL</sequence>
<organism evidence="1 2">
    <name type="scientific">Brassica cretica</name>
    <name type="common">Mustard</name>
    <dbReference type="NCBI Taxonomy" id="69181"/>
    <lineage>
        <taxon>Eukaryota</taxon>
        <taxon>Viridiplantae</taxon>
        <taxon>Streptophyta</taxon>
        <taxon>Embryophyta</taxon>
        <taxon>Tracheophyta</taxon>
        <taxon>Spermatophyta</taxon>
        <taxon>Magnoliopsida</taxon>
        <taxon>eudicotyledons</taxon>
        <taxon>Gunneridae</taxon>
        <taxon>Pentapetalae</taxon>
        <taxon>rosids</taxon>
        <taxon>malvids</taxon>
        <taxon>Brassicales</taxon>
        <taxon>Brassicaceae</taxon>
        <taxon>Brassiceae</taxon>
        <taxon>Brassica</taxon>
    </lineage>
</organism>
<dbReference type="Proteomes" id="UP000712600">
    <property type="component" value="Unassembled WGS sequence"/>
</dbReference>
<evidence type="ECO:0000313" key="2">
    <source>
        <dbReference type="Proteomes" id="UP000712600"/>
    </source>
</evidence>